<dbReference type="InterPro" id="IPR010177">
    <property type="entry name" value="Paired_CXXCH_1"/>
</dbReference>
<evidence type="ECO:0000313" key="3">
    <source>
        <dbReference type="EMBL" id="TGU70286.1"/>
    </source>
</evidence>
<gene>
    <name evidence="3" type="ORF">E4633_19010</name>
</gene>
<dbReference type="AlphaFoldDB" id="A0A4S1CBH4"/>
<reference evidence="3 4" key="1">
    <citation type="submission" date="2019-04" db="EMBL/GenBank/DDBJ databases">
        <title>Geobacter oryzae sp. nov., ferric-reducing bacteria isolated from paddy soil.</title>
        <authorList>
            <person name="Xu Z."/>
            <person name="Masuda Y."/>
            <person name="Itoh H."/>
            <person name="Senoo K."/>
        </authorList>
    </citation>
    <scope>NUCLEOTIDE SEQUENCE [LARGE SCALE GENOMIC DNA]</scope>
    <source>
        <strain evidence="3 4">Red111</strain>
    </source>
</reference>
<keyword evidence="1" id="KW-0732">Signal</keyword>
<dbReference type="InterPro" id="IPR036280">
    <property type="entry name" value="Multihaem_cyt_sf"/>
</dbReference>
<sequence length="234" mass="24843">MKKITILTAIAGLTLGASLAYGYTADGGGVVGSKHDMNMLSGAAPDAQGRVCAFCHTPHHKVEATELDYNPLWSHKVNVDTSFAPYESVTFNSTIAGDPLAGPSRLCMSCHDGVIAVDQHYGNTGTALGGKITADGFGDIAIGKFADLSNDHPIGFDLNGIHTKDAGIRDTLKAPNNTTLNTQPITTLGFNNGKGQLLMTCASCHDVHNKDNKDTAFLYEKQLNSQFCVMCHDK</sequence>
<dbReference type="EMBL" id="SRSC01000005">
    <property type="protein sequence ID" value="TGU70286.1"/>
    <property type="molecule type" value="Genomic_DNA"/>
</dbReference>
<dbReference type="Proteomes" id="UP000306416">
    <property type="component" value="Unassembled WGS sequence"/>
</dbReference>
<accession>A0A4S1CBH4</accession>
<dbReference type="SUPFAM" id="SSF48695">
    <property type="entry name" value="Multiheme cytochromes"/>
    <property type="match status" value="1"/>
</dbReference>
<dbReference type="Pfam" id="PF09699">
    <property type="entry name" value="Paired_CXXCH_1"/>
    <property type="match status" value="1"/>
</dbReference>
<organism evidence="3 4">
    <name type="scientific">Geomonas terrae</name>
    <dbReference type="NCBI Taxonomy" id="2562681"/>
    <lineage>
        <taxon>Bacteria</taxon>
        <taxon>Pseudomonadati</taxon>
        <taxon>Thermodesulfobacteriota</taxon>
        <taxon>Desulfuromonadia</taxon>
        <taxon>Geobacterales</taxon>
        <taxon>Geobacteraceae</taxon>
        <taxon>Geomonas</taxon>
    </lineage>
</organism>
<name>A0A4S1CBH4_9BACT</name>
<feature type="domain" description="Doubled CXXCH motif" evidence="2">
    <location>
        <begin position="200"/>
        <end position="234"/>
    </location>
</feature>
<evidence type="ECO:0000256" key="1">
    <source>
        <dbReference type="SAM" id="SignalP"/>
    </source>
</evidence>
<comment type="caution">
    <text evidence="3">The sequence shown here is derived from an EMBL/GenBank/DDBJ whole genome shotgun (WGS) entry which is preliminary data.</text>
</comment>
<evidence type="ECO:0000313" key="4">
    <source>
        <dbReference type="Proteomes" id="UP000306416"/>
    </source>
</evidence>
<evidence type="ECO:0000259" key="2">
    <source>
        <dbReference type="Pfam" id="PF09699"/>
    </source>
</evidence>
<keyword evidence="4" id="KW-1185">Reference proteome</keyword>
<dbReference type="RefSeq" id="WP_135872692.1">
    <property type="nucleotide sequence ID" value="NZ_SRSC01000005.1"/>
</dbReference>
<feature type="signal peptide" evidence="1">
    <location>
        <begin position="1"/>
        <end position="22"/>
    </location>
</feature>
<proteinExistence type="predicted"/>
<feature type="chain" id="PRO_5020983354" evidence="1">
    <location>
        <begin position="23"/>
        <end position="234"/>
    </location>
</feature>
<protein>
    <submittedName>
        <fullName evidence="3">Cytochrome C</fullName>
    </submittedName>
</protein>